<feature type="compositionally biased region" description="Low complexity" evidence="10">
    <location>
        <begin position="137"/>
        <end position="160"/>
    </location>
</feature>
<name>A0A4U6VD95_SETVI</name>
<evidence type="ECO:0000256" key="4">
    <source>
        <dbReference type="ARBA" id="ARBA00022771"/>
    </source>
</evidence>
<dbReference type="PANTHER" id="PTHR31832:SF63">
    <property type="entry name" value="B-BOX ZINC FINGER PROTEIN 23"/>
    <property type="match status" value="1"/>
</dbReference>
<dbReference type="InterPro" id="IPR049808">
    <property type="entry name" value="CONSTANS-like_Bbox1"/>
</dbReference>
<feature type="domain" description="B box-type" evidence="11">
    <location>
        <begin position="1"/>
        <end position="47"/>
    </location>
</feature>
<dbReference type="GO" id="GO:0008270">
    <property type="term" value="F:zinc ion binding"/>
    <property type="evidence" value="ECO:0007669"/>
    <property type="project" value="UniProtKB-KW"/>
</dbReference>
<dbReference type="OMA" id="GGVECHN"/>
<dbReference type="InterPro" id="IPR000315">
    <property type="entry name" value="Znf_B-box"/>
</dbReference>
<comment type="subcellular location">
    <subcellularLocation>
        <location evidence="1">Nucleus</location>
    </subcellularLocation>
</comment>
<dbReference type="Gene3D" id="3.30.160.60">
    <property type="entry name" value="Classic Zinc Finger"/>
    <property type="match status" value="1"/>
</dbReference>
<keyword evidence="2" id="KW-0479">Metal-binding</keyword>
<dbReference type="Pfam" id="PF00643">
    <property type="entry name" value="zf-B_box"/>
    <property type="match status" value="2"/>
</dbReference>
<accession>A0A4U6VD95</accession>
<dbReference type="InterPro" id="IPR051979">
    <property type="entry name" value="B-box_zinc_finger"/>
</dbReference>
<evidence type="ECO:0000256" key="3">
    <source>
        <dbReference type="ARBA" id="ARBA00022737"/>
    </source>
</evidence>
<dbReference type="CDD" id="cd19821">
    <property type="entry name" value="Bbox1_BBX-like"/>
    <property type="match status" value="2"/>
</dbReference>
<dbReference type="AlphaFoldDB" id="A0A4U6VD95"/>
<dbReference type="Gramene" id="TKW25169">
    <property type="protein sequence ID" value="TKW25169"/>
    <property type="gene ID" value="SEVIR_3G098400v2"/>
</dbReference>
<dbReference type="PANTHER" id="PTHR31832">
    <property type="entry name" value="B-BOX ZINC FINGER PROTEIN 22"/>
    <property type="match status" value="1"/>
</dbReference>
<evidence type="ECO:0000256" key="5">
    <source>
        <dbReference type="ARBA" id="ARBA00022833"/>
    </source>
</evidence>
<dbReference type="GO" id="GO:0006355">
    <property type="term" value="P:regulation of DNA-templated transcription"/>
    <property type="evidence" value="ECO:0007669"/>
    <property type="project" value="TreeGrafter"/>
</dbReference>
<dbReference type="GO" id="GO:0009640">
    <property type="term" value="P:photomorphogenesis"/>
    <property type="evidence" value="ECO:0007669"/>
    <property type="project" value="TreeGrafter"/>
</dbReference>
<keyword evidence="13" id="KW-1185">Reference proteome</keyword>
<sequence>MKIVCDACGRAEAAVLCCADEAALCRRCDVAVHSANRLAGRHSRVALLPSTTTTGPSPDLAVDGTGSHHPACDICQEKTGYFFCLEDRALLCRPCDVAVHTAGGAHVASHRRFLITGVRIGGGVECHNVPGVDAAAGVVSPSTSSGNGSSSAPSGGNPWSMPDKERRPSSSVGAAAAREGLGDQQWPWSEFLADDAGLGMELCCPAGLSEPGSSSLTG</sequence>
<evidence type="ECO:0000256" key="1">
    <source>
        <dbReference type="ARBA" id="ARBA00004123"/>
    </source>
</evidence>
<feature type="region of interest" description="Disordered" evidence="10">
    <location>
        <begin position="137"/>
        <end position="181"/>
    </location>
</feature>
<proteinExistence type="predicted"/>
<evidence type="ECO:0000259" key="11">
    <source>
        <dbReference type="PROSITE" id="PS50119"/>
    </source>
</evidence>
<keyword evidence="7" id="KW-0804">Transcription</keyword>
<keyword evidence="8" id="KW-0539">Nucleus</keyword>
<reference evidence="12" key="1">
    <citation type="submission" date="2019-03" db="EMBL/GenBank/DDBJ databases">
        <title>WGS assembly of Setaria viridis.</title>
        <authorList>
            <person name="Huang P."/>
            <person name="Jenkins J."/>
            <person name="Grimwood J."/>
            <person name="Barry K."/>
            <person name="Healey A."/>
            <person name="Mamidi S."/>
            <person name="Sreedasyam A."/>
            <person name="Shu S."/>
            <person name="Feldman M."/>
            <person name="Wu J."/>
            <person name="Yu Y."/>
            <person name="Chen C."/>
            <person name="Johnson J."/>
            <person name="Rokhsar D."/>
            <person name="Baxter I."/>
            <person name="Schmutz J."/>
            <person name="Brutnell T."/>
            <person name="Kellogg E."/>
        </authorList>
    </citation>
    <scope>NUCLEOTIDE SEQUENCE [LARGE SCALE GENOMIC DNA]</scope>
</reference>
<feature type="domain" description="B box-type" evidence="11">
    <location>
        <begin position="67"/>
        <end position="115"/>
    </location>
</feature>
<evidence type="ECO:0000256" key="7">
    <source>
        <dbReference type="ARBA" id="ARBA00023163"/>
    </source>
</evidence>
<dbReference type="EMBL" id="CM016554">
    <property type="protein sequence ID" value="TKW25169.1"/>
    <property type="molecule type" value="Genomic_DNA"/>
</dbReference>
<evidence type="ECO:0000313" key="12">
    <source>
        <dbReference type="EMBL" id="TKW25169.1"/>
    </source>
</evidence>
<evidence type="ECO:0000313" key="13">
    <source>
        <dbReference type="Proteomes" id="UP000298652"/>
    </source>
</evidence>
<dbReference type="SMART" id="SM00336">
    <property type="entry name" value="BBOX"/>
    <property type="match status" value="2"/>
</dbReference>
<keyword evidence="3" id="KW-0677">Repeat</keyword>
<protein>
    <recommendedName>
        <fullName evidence="11">B box-type domain-containing protein</fullName>
    </recommendedName>
</protein>
<dbReference type="PROSITE" id="PS50119">
    <property type="entry name" value="ZF_BBOX"/>
    <property type="match status" value="2"/>
</dbReference>
<organism evidence="12 13">
    <name type="scientific">Setaria viridis</name>
    <name type="common">Green bristlegrass</name>
    <name type="synonym">Setaria italica subsp. viridis</name>
    <dbReference type="NCBI Taxonomy" id="4556"/>
    <lineage>
        <taxon>Eukaryota</taxon>
        <taxon>Viridiplantae</taxon>
        <taxon>Streptophyta</taxon>
        <taxon>Embryophyta</taxon>
        <taxon>Tracheophyta</taxon>
        <taxon>Spermatophyta</taxon>
        <taxon>Magnoliopsida</taxon>
        <taxon>Liliopsida</taxon>
        <taxon>Poales</taxon>
        <taxon>Poaceae</taxon>
        <taxon>PACMAD clade</taxon>
        <taxon>Panicoideae</taxon>
        <taxon>Panicodae</taxon>
        <taxon>Paniceae</taxon>
        <taxon>Cenchrinae</taxon>
        <taxon>Setaria</taxon>
    </lineage>
</organism>
<evidence type="ECO:0000256" key="6">
    <source>
        <dbReference type="ARBA" id="ARBA00023015"/>
    </source>
</evidence>
<dbReference type="FunFam" id="3.30.160.60:FF:000589">
    <property type="entry name" value="B-box zinc finger protein 22"/>
    <property type="match status" value="1"/>
</dbReference>
<keyword evidence="4 9" id="KW-0863">Zinc-finger</keyword>
<evidence type="ECO:0000256" key="9">
    <source>
        <dbReference type="PROSITE-ProRule" id="PRU00024"/>
    </source>
</evidence>
<keyword evidence="6" id="KW-0805">Transcription regulation</keyword>
<evidence type="ECO:0000256" key="8">
    <source>
        <dbReference type="ARBA" id="ARBA00023242"/>
    </source>
</evidence>
<keyword evidence="5" id="KW-0862">Zinc</keyword>
<evidence type="ECO:0000256" key="2">
    <source>
        <dbReference type="ARBA" id="ARBA00022723"/>
    </source>
</evidence>
<dbReference type="GO" id="GO:0005634">
    <property type="term" value="C:nucleus"/>
    <property type="evidence" value="ECO:0007669"/>
    <property type="project" value="UniProtKB-SubCell"/>
</dbReference>
<gene>
    <name evidence="12" type="ORF">SEVIR_3G098400v2</name>
</gene>
<evidence type="ECO:0000256" key="10">
    <source>
        <dbReference type="SAM" id="MobiDB-lite"/>
    </source>
</evidence>
<dbReference type="Proteomes" id="UP000298652">
    <property type="component" value="Chromosome 3"/>
</dbReference>